<dbReference type="Pfam" id="PF01613">
    <property type="entry name" value="Flavin_Reduct"/>
    <property type="match status" value="1"/>
</dbReference>
<comment type="caution">
    <text evidence="3">The sequence shown here is derived from an EMBL/GenBank/DDBJ whole genome shotgun (WGS) entry which is preliminary data.</text>
</comment>
<evidence type="ECO:0000256" key="1">
    <source>
        <dbReference type="ARBA" id="ARBA00023002"/>
    </source>
</evidence>
<sequence>MANVSIADSNALDVAVFKRLMADMPQAVTIITAMTEDGTPVGATLSAVMSLSMNPPMMVAAFDRGSETLACLSQGRPFLIHILGEGQEKLAYRFAGKGGAAKFYEIEWSAAPCGSPKLPSAAGVIACRVVHLHEGGDHVLVTGSISDIEHPAEAEPLVYHRRELRPARNLRAAA</sequence>
<dbReference type="GO" id="GO:0042602">
    <property type="term" value="F:riboflavin reductase (NADPH) activity"/>
    <property type="evidence" value="ECO:0007669"/>
    <property type="project" value="TreeGrafter"/>
</dbReference>
<dbReference type="PANTHER" id="PTHR30466:SF1">
    <property type="entry name" value="FMN REDUCTASE (NADH) RUTF"/>
    <property type="match status" value="1"/>
</dbReference>
<dbReference type="SMART" id="SM00903">
    <property type="entry name" value="Flavin_Reduct"/>
    <property type="match status" value="1"/>
</dbReference>
<dbReference type="GO" id="GO:0010181">
    <property type="term" value="F:FMN binding"/>
    <property type="evidence" value="ECO:0007669"/>
    <property type="project" value="InterPro"/>
</dbReference>
<feature type="domain" description="Flavin reductase like" evidence="2">
    <location>
        <begin position="21"/>
        <end position="166"/>
    </location>
</feature>
<name>A0A4Q9GPH4_9HYPH</name>
<evidence type="ECO:0000259" key="2">
    <source>
        <dbReference type="SMART" id="SM00903"/>
    </source>
</evidence>
<dbReference type="InterPro" id="IPR012349">
    <property type="entry name" value="Split_barrel_FMN-bd"/>
</dbReference>
<reference evidence="3 4" key="1">
    <citation type="submission" date="2019-02" db="EMBL/GenBank/DDBJ databases">
        <title>Hansschlegelia quercus sp. nov., a novel methylotrophic bacterium from buds of oak (Quercus robur L.).</title>
        <authorList>
            <person name="Agafonova N.V."/>
            <person name="Kaparullina E.N."/>
            <person name="Grouzdev D.S."/>
            <person name="Doronina N.V."/>
        </authorList>
    </citation>
    <scope>NUCLEOTIDE SEQUENCE [LARGE SCALE GENOMIC DNA]</scope>
    <source>
        <strain evidence="3 4">Dub</strain>
    </source>
</reference>
<dbReference type="OrthoDB" id="9792858at2"/>
<evidence type="ECO:0000313" key="3">
    <source>
        <dbReference type="EMBL" id="TBN53487.1"/>
    </source>
</evidence>
<keyword evidence="4" id="KW-1185">Reference proteome</keyword>
<dbReference type="InterPro" id="IPR050268">
    <property type="entry name" value="NADH-dep_flavin_reductase"/>
</dbReference>
<protein>
    <submittedName>
        <fullName evidence="3">Flavin reductase</fullName>
    </submittedName>
</protein>
<accession>A0A4Q9GPH4</accession>
<dbReference type="Proteomes" id="UP000291613">
    <property type="component" value="Unassembled WGS sequence"/>
</dbReference>
<dbReference type="Gene3D" id="2.30.110.10">
    <property type="entry name" value="Electron Transport, Fmn-binding Protein, Chain A"/>
    <property type="match status" value="1"/>
</dbReference>
<keyword evidence="1" id="KW-0560">Oxidoreductase</keyword>
<organism evidence="3 4">
    <name type="scientific">Hansschlegelia quercus</name>
    <dbReference type="NCBI Taxonomy" id="2528245"/>
    <lineage>
        <taxon>Bacteria</taxon>
        <taxon>Pseudomonadati</taxon>
        <taxon>Pseudomonadota</taxon>
        <taxon>Alphaproteobacteria</taxon>
        <taxon>Hyphomicrobiales</taxon>
        <taxon>Methylopilaceae</taxon>
        <taxon>Hansschlegelia</taxon>
    </lineage>
</organism>
<evidence type="ECO:0000313" key="4">
    <source>
        <dbReference type="Proteomes" id="UP000291613"/>
    </source>
</evidence>
<dbReference type="RefSeq" id="WP_131003543.1">
    <property type="nucleotide sequence ID" value="NZ_JBHSZR010000007.1"/>
</dbReference>
<gene>
    <name evidence="3" type="ORF">EYR15_10795</name>
</gene>
<dbReference type="InterPro" id="IPR002563">
    <property type="entry name" value="Flavin_Rdtase-like_dom"/>
</dbReference>
<dbReference type="EMBL" id="SIUB01000004">
    <property type="protein sequence ID" value="TBN53487.1"/>
    <property type="molecule type" value="Genomic_DNA"/>
</dbReference>
<dbReference type="AlphaFoldDB" id="A0A4Q9GPH4"/>
<dbReference type="PANTHER" id="PTHR30466">
    <property type="entry name" value="FLAVIN REDUCTASE"/>
    <property type="match status" value="1"/>
</dbReference>
<dbReference type="SUPFAM" id="SSF50475">
    <property type="entry name" value="FMN-binding split barrel"/>
    <property type="match status" value="1"/>
</dbReference>
<proteinExistence type="predicted"/>